<accession>A0A7H8RC61</accession>
<dbReference type="RefSeq" id="XP_035349515.1">
    <property type="nucleotide sequence ID" value="XM_035493622.1"/>
</dbReference>
<dbReference type="Proteomes" id="UP000509510">
    <property type="component" value="Chromosome VI"/>
</dbReference>
<dbReference type="EMBL" id="CP055903">
    <property type="protein sequence ID" value="QKX63341.1"/>
    <property type="molecule type" value="Genomic_DNA"/>
</dbReference>
<reference evidence="2" key="1">
    <citation type="submission" date="2020-06" db="EMBL/GenBank/DDBJ databases">
        <title>A chromosome-scale genome assembly of Talaromyces rugulosus W13939.</title>
        <authorList>
            <person name="Wang B."/>
            <person name="Guo L."/>
            <person name="Ye K."/>
            <person name="Wang L."/>
        </authorList>
    </citation>
    <scope>NUCLEOTIDE SEQUENCE [LARGE SCALE GENOMIC DNA]</scope>
    <source>
        <strain evidence="2">W13939</strain>
    </source>
</reference>
<evidence type="ECO:0000313" key="2">
    <source>
        <dbReference type="Proteomes" id="UP000509510"/>
    </source>
</evidence>
<proteinExistence type="predicted"/>
<dbReference type="GeneID" id="55997990"/>
<dbReference type="InterPro" id="IPR002052">
    <property type="entry name" value="DNA_methylase_N6_adenine_CS"/>
</dbReference>
<dbReference type="PROSITE" id="PS00092">
    <property type="entry name" value="N6_MTASE"/>
    <property type="match status" value="1"/>
</dbReference>
<dbReference type="AlphaFoldDB" id="A0A7H8RC61"/>
<keyword evidence="2" id="KW-1185">Reference proteome</keyword>
<dbReference type="KEGG" id="trg:TRUGW13939_10511"/>
<gene>
    <name evidence="1" type="ORF">TRUGW13939_10511</name>
</gene>
<protein>
    <submittedName>
        <fullName evidence="1">Uncharacterized protein</fullName>
    </submittedName>
</protein>
<sequence>MKKHENKNKTSTFCAVRYLDKKYSRNLNLPSSVLVADPPFIVHPEGDDDPFKVTWVFAQDTAAQPVEPGRILATSHDLEKPHEIGPCAFILVKLIYHDRLVWSGFDKTRGLGSPRGVQYTS</sequence>
<dbReference type="GO" id="GO:0032259">
    <property type="term" value="P:methylation"/>
    <property type="evidence" value="ECO:0007669"/>
    <property type="project" value="InterPro"/>
</dbReference>
<organism evidence="1 2">
    <name type="scientific">Talaromyces rugulosus</name>
    <name type="common">Penicillium rugulosum</name>
    <dbReference type="NCBI Taxonomy" id="121627"/>
    <lineage>
        <taxon>Eukaryota</taxon>
        <taxon>Fungi</taxon>
        <taxon>Dikarya</taxon>
        <taxon>Ascomycota</taxon>
        <taxon>Pezizomycotina</taxon>
        <taxon>Eurotiomycetes</taxon>
        <taxon>Eurotiomycetidae</taxon>
        <taxon>Eurotiales</taxon>
        <taxon>Trichocomaceae</taxon>
        <taxon>Talaromyces</taxon>
        <taxon>Talaromyces sect. Islandici</taxon>
    </lineage>
</organism>
<evidence type="ECO:0000313" key="1">
    <source>
        <dbReference type="EMBL" id="QKX63341.1"/>
    </source>
</evidence>
<dbReference type="GO" id="GO:0008168">
    <property type="term" value="F:methyltransferase activity"/>
    <property type="evidence" value="ECO:0007669"/>
    <property type="project" value="InterPro"/>
</dbReference>
<name>A0A7H8RC61_TALRU</name>
<dbReference type="GO" id="GO:0003676">
    <property type="term" value="F:nucleic acid binding"/>
    <property type="evidence" value="ECO:0007669"/>
    <property type="project" value="InterPro"/>
</dbReference>